<evidence type="ECO:0000256" key="1">
    <source>
        <dbReference type="SAM" id="MobiDB-lite"/>
    </source>
</evidence>
<dbReference type="Proteomes" id="UP001235939">
    <property type="component" value="Chromosome 19"/>
</dbReference>
<dbReference type="InterPro" id="IPR036397">
    <property type="entry name" value="RNaseH_sf"/>
</dbReference>
<accession>A0ABY6LM02</accession>
<evidence type="ECO:0000313" key="4">
    <source>
        <dbReference type="Proteomes" id="UP001235939"/>
    </source>
</evidence>
<evidence type="ECO:0000313" key="3">
    <source>
        <dbReference type="EMBL" id="UYV80878.1"/>
    </source>
</evidence>
<dbReference type="Gene3D" id="3.30.420.10">
    <property type="entry name" value="Ribonuclease H-like superfamily/Ribonuclease H"/>
    <property type="match status" value="2"/>
</dbReference>
<feature type="domain" description="Integrase catalytic" evidence="2">
    <location>
        <begin position="1"/>
        <end position="44"/>
    </location>
</feature>
<name>A0ABY6LM02_9ARAC</name>
<dbReference type="InterPro" id="IPR055469">
    <property type="entry name" value="DUF7041"/>
</dbReference>
<sequence length="442" mass="51418">MQFMSQQLKEFATMCGIQLKHTTSYHPLSNGIVERFHRTLKTAISAHNHTKWTESLPTVLLGLRSSIYGTSNYSIAQMVFGKTIRLPDRPEIWFYQVEAQFSINGISQEMTKFNYLVAQLEPHLVENLWDIIQDPQNKTKYSSAKDRLITIFKESEEKKLRRLLTGLELGDLKPSQLLRKMKILKSKEDISDKVIRTLWMDKLPENIKNILVVSKEDLDSFAEMADKIQEISPQAQTFETEKNPNWKEKVITGDETWVYGYDPETKRQSMEWKGKDEPRTKKFRLCKDWISRYGTPCYLITDRSMQFMSQQLKEFATMCGIQLKHTTSYHPLSNGIVERFHRTLKTAISAHNHTKWTESLPTVLLGLRSSIYGTSNYSIAQMVFGKTIRLPASYQTSRQSSHENASSHSRAKPRPEEFTSRRRREEPGAAKLFFLHKDLYKT</sequence>
<dbReference type="PANTHER" id="PTHR38681:SF1">
    <property type="entry name" value="RETROVIRUS-RELATED POL POLYPROTEIN FROM TRANSPOSON 412-LIKE PROTEIN"/>
    <property type="match status" value="1"/>
</dbReference>
<feature type="region of interest" description="Disordered" evidence="1">
    <location>
        <begin position="395"/>
        <end position="425"/>
    </location>
</feature>
<feature type="domain" description="Integrase catalytic" evidence="2">
    <location>
        <begin position="229"/>
        <end position="399"/>
    </location>
</feature>
<feature type="compositionally biased region" description="Basic and acidic residues" evidence="1">
    <location>
        <begin position="413"/>
        <end position="425"/>
    </location>
</feature>
<dbReference type="Pfam" id="PF23055">
    <property type="entry name" value="DUF7041"/>
    <property type="match status" value="1"/>
</dbReference>
<gene>
    <name evidence="3" type="ORF">LAZ67_19002069</name>
</gene>
<dbReference type="SUPFAM" id="SSF53098">
    <property type="entry name" value="Ribonuclease H-like"/>
    <property type="match status" value="2"/>
</dbReference>
<protein>
    <recommendedName>
        <fullName evidence="2">Integrase catalytic domain-containing protein</fullName>
    </recommendedName>
</protein>
<dbReference type="InterPro" id="IPR012337">
    <property type="entry name" value="RNaseH-like_sf"/>
</dbReference>
<organism evidence="3 4">
    <name type="scientific">Cordylochernes scorpioides</name>
    <dbReference type="NCBI Taxonomy" id="51811"/>
    <lineage>
        <taxon>Eukaryota</taxon>
        <taxon>Metazoa</taxon>
        <taxon>Ecdysozoa</taxon>
        <taxon>Arthropoda</taxon>
        <taxon>Chelicerata</taxon>
        <taxon>Arachnida</taxon>
        <taxon>Pseudoscorpiones</taxon>
        <taxon>Cheliferoidea</taxon>
        <taxon>Chernetidae</taxon>
        <taxon>Cordylochernes</taxon>
    </lineage>
</organism>
<proteinExistence type="predicted"/>
<evidence type="ECO:0000259" key="2">
    <source>
        <dbReference type="PROSITE" id="PS50994"/>
    </source>
</evidence>
<dbReference type="PROSITE" id="PS50994">
    <property type="entry name" value="INTEGRASE"/>
    <property type="match status" value="2"/>
</dbReference>
<dbReference type="InterPro" id="IPR001584">
    <property type="entry name" value="Integrase_cat-core"/>
</dbReference>
<dbReference type="EMBL" id="CP092881">
    <property type="protein sequence ID" value="UYV80878.1"/>
    <property type="molecule type" value="Genomic_DNA"/>
</dbReference>
<feature type="compositionally biased region" description="Polar residues" evidence="1">
    <location>
        <begin position="395"/>
        <end position="408"/>
    </location>
</feature>
<dbReference type="PANTHER" id="PTHR38681">
    <property type="entry name" value="RETROVIRUS-RELATED POL POLYPROTEIN FROM TRANSPOSON 412-LIKE PROTEIN-RELATED"/>
    <property type="match status" value="1"/>
</dbReference>
<reference evidence="3 4" key="1">
    <citation type="submission" date="2022-01" db="EMBL/GenBank/DDBJ databases">
        <title>A chromosomal length assembly of Cordylochernes scorpioides.</title>
        <authorList>
            <person name="Zeh D."/>
            <person name="Zeh J."/>
        </authorList>
    </citation>
    <scope>NUCLEOTIDE SEQUENCE [LARGE SCALE GENOMIC DNA]</scope>
    <source>
        <strain evidence="3">IN4F17</strain>
        <tissue evidence="3">Whole Body</tissue>
    </source>
</reference>
<keyword evidence="4" id="KW-1185">Reference proteome</keyword>